<evidence type="ECO:0000256" key="2">
    <source>
        <dbReference type="ARBA" id="ARBA00022898"/>
    </source>
</evidence>
<dbReference type="SUPFAM" id="SSF53383">
    <property type="entry name" value="PLP-dependent transferases"/>
    <property type="match status" value="1"/>
</dbReference>
<proteinExistence type="inferred from homology"/>
<dbReference type="GeneID" id="83203778"/>
<comment type="similarity">
    <text evidence="1">Belongs to the class-I pyridoxal-phosphate-dependent aminotransferase family.</text>
</comment>
<dbReference type="InterPro" id="IPR015422">
    <property type="entry name" value="PyrdxlP-dep_Trfase_small"/>
</dbReference>
<evidence type="ECO:0000259" key="3">
    <source>
        <dbReference type="Pfam" id="PF00155"/>
    </source>
</evidence>
<dbReference type="GO" id="GO:0008483">
    <property type="term" value="F:transaminase activity"/>
    <property type="evidence" value="ECO:0007669"/>
    <property type="project" value="UniProtKB-KW"/>
</dbReference>
<dbReference type="Gene3D" id="3.40.640.10">
    <property type="entry name" value="Type I PLP-dependent aspartate aminotransferase-like (Major domain)"/>
    <property type="match status" value="1"/>
</dbReference>
<organism evidence="4 5">
    <name type="scientific">Penicillium chermesinum</name>
    <dbReference type="NCBI Taxonomy" id="63820"/>
    <lineage>
        <taxon>Eukaryota</taxon>
        <taxon>Fungi</taxon>
        <taxon>Dikarya</taxon>
        <taxon>Ascomycota</taxon>
        <taxon>Pezizomycotina</taxon>
        <taxon>Eurotiomycetes</taxon>
        <taxon>Eurotiomycetidae</taxon>
        <taxon>Eurotiales</taxon>
        <taxon>Aspergillaceae</taxon>
        <taxon>Penicillium</taxon>
    </lineage>
</organism>
<keyword evidence="4" id="KW-0808">Transferase</keyword>
<dbReference type="InterPro" id="IPR004838">
    <property type="entry name" value="NHTrfase_class1_PyrdxlP-BS"/>
</dbReference>
<feature type="domain" description="Aminotransferase class I/classII large" evidence="3">
    <location>
        <begin position="41"/>
        <end position="371"/>
    </location>
</feature>
<reference evidence="4" key="2">
    <citation type="journal article" date="2023" name="IMA Fungus">
        <title>Comparative genomic study of the Penicillium genus elucidates a diverse pangenome and 15 lateral gene transfer events.</title>
        <authorList>
            <person name="Petersen C."/>
            <person name="Sorensen T."/>
            <person name="Nielsen M.R."/>
            <person name="Sondergaard T.E."/>
            <person name="Sorensen J.L."/>
            <person name="Fitzpatrick D.A."/>
            <person name="Frisvad J.C."/>
            <person name="Nielsen K.L."/>
        </authorList>
    </citation>
    <scope>NUCLEOTIDE SEQUENCE</scope>
    <source>
        <strain evidence="4">IBT 19713</strain>
    </source>
</reference>
<protein>
    <submittedName>
        <fullName evidence="4">Aspartate aminotransferase</fullName>
    </submittedName>
</protein>
<accession>A0A9W9NWI2</accession>
<dbReference type="OrthoDB" id="7042322at2759"/>
<keyword evidence="2" id="KW-0663">Pyridoxal phosphate</keyword>
<comment type="caution">
    <text evidence="4">The sequence shown here is derived from an EMBL/GenBank/DDBJ whole genome shotgun (WGS) entry which is preliminary data.</text>
</comment>
<dbReference type="InterPro" id="IPR015424">
    <property type="entry name" value="PyrdxlP-dep_Trfase"/>
</dbReference>
<dbReference type="PANTHER" id="PTHR43510">
    <property type="entry name" value="AMINOTRANSFERASE FUNCTION, HYPOTHETICAL (EUROFUNG)"/>
    <property type="match status" value="1"/>
</dbReference>
<dbReference type="RefSeq" id="XP_058329365.1">
    <property type="nucleotide sequence ID" value="XM_058476475.1"/>
</dbReference>
<name>A0A9W9NWI2_9EURO</name>
<dbReference type="GO" id="GO:0030170">
    <property type="term" value="F:pyridoxal phosphate binding"/>
    <property type="evidence" value="ECO:0007669"/>
    <property type="project" value="InterPro"/>
</dbReference>
<reference evidence="4" key="1">
    <citation type="submission" date="2022-11" db="EMBL/GenBank/DDBJ databases">
        <authorList>
            <person name="Petersen C."/>
        </authorList>
    </citation>
    <scope>NUCLEOTIDE SEQUENCE</scope>
    <source>
        <strain evidence="4">IBT 19713</strain>
    </source>
</reference>
<dbReference type="Proteomes" id="UP001150941">
    <property type="component" value="Unassembled WGS sequence"/>
</dbReference>
<dbReference type="InterPro" id="IPR004839">
    <property type="entry name" value="Aminotransferase_I/II_large"/>
</dbReference>
<dbReference type="EMBL" id="JAPQKS010000005">
    <property type="protein sequence ID" value="KAJ5225954.1"/>
    <property type="molecule type" value="Genomic_DNA"/>
</dbReference>
<dbReference type="Pfam" id="PF00155">
    <property type="entry name" value="Aminotran_1_2"/>
    <property type="match status" value="1"/>
</dbReference>
<keyword evidence="4" id="KW-0032">Aminotransferase</keyword>
<dbReference type="CDD" id="cd00609">
    <property type="entry name" value="AAT_like"/>
    <property type="match status" value="1"/>
</dbReference>
<keyword evidence="5" id="KW-1185">Reference proteome</keyword>
<sequence length="386" mass="42199">MVHVTPFVLDNFDTCVDPLSFQGLAQLGDTSTPIKADAPIIYGPSAGNTEIRERILELYSNDVADPTELSLTVTQGTIAANFLVLDTLVGPRDHVVCQYPTYQQLYDVPRRAGAEVTLWRTSPENNWIPDVKQLASLVKDNTKIIIINNPNNPTGASIPTGVLEDLVAFAAERDIIILADEVFRPLFHSPSETNPPSIISFAGRYKNIIATSSVSKGFSLPGIRLGWIISPNPDLIHQASMAKDYTTISVSQIDQELAAFALNGLVRAKIIQRSLDICGRNLAALEHFVDTHPKVLSWVKPTGAASAFVCVLDEVSGAPVDDVEFCIALLQKTGLFIVPGGKTFGTEAEIDFKGYLRVGFVCAPEKFDHALKLWGEYFEQTRSRSI</sequence>
<evidence type="ECO:0000313" key="5">
    <source>
        <dbReference type="Proteomes" id="UP001150941"/>
    </source>
</evidence>
<dbReference type="PANTHER" id="PTHR43510:SF1">
    <property type="entry name" value="AMINOTRANSFERASE FUNCTION, HYPOTHETICAL (EUROFUNG)"/>
    <property type="match status" value="1"/>
</dbReference>
<dbReference type="InterPro" id="IPR015421">
    <property type="entry name" value="PyrdxlP-dep_Trfase_major"/>
</dbReference>
<dbReference type="AlphaFoldDB" id="A0A9W9NWI2"/>
<dbReference type="Gene3D" id="3.90.1150.10">
    <property type="entry name" value="Aspartate Aminotransferase, domain 1"/>
    <property type="match status" value="1"/>
</dbReference>
<gene>
    <name evidence="4" type="ORF">N7468_007179</name>
</gene>
<dbReference type="PROSITE" id="PS00105">
    <property type="entry name" value="AA_TRANSFER_CLASS_1"/>
    <property type="match status" value="1"/>
</dbReference>
<evidence type="ECO:0000313" key="4">
    <source>
        <dbReference type="EMBL" id="KAJ5225954.1"/>
    </source>
</evidence>
<evidence type="ECO:0000256" key="1">
    <source>
        <dbReference type="ARBA" id="ARBA00007441"/>
    </source>
</evidence>